<sequence>MSTVVKVSSITSFSAKMQTRRVKTCPPEIYSKNDNNHSIHLIL</sequence>
<reference evidence="1" key="1">
    <citation type="submission" date="2014-09" db="EMBL/GenBank/DDBJ databases">
        <authorList>
            <person name="Magalhaes I.L.F."/>
            <person name="Oliveira U."/>
            <person name="Santos F.R."/>
            <person name="Vidigal T.H.D.A."/>
            <person name="Brescovit A.D."/>
            <person name="Santos A.J."/>
        </authorList>
    </citation>
    <scope>NUCLEOTIDE SEQUENCE</scope>
    <source>
        <tissue evidence="1">Shoot tissue taken approximately 20 cm above the soil surface</tissue>
    </source>
</reference>
<proteinExistence type="predicted"/>
<protein>
    <submittedName>
        <fullName evidence="1">Uncharacterized protein</fullName>
    </submittedName>
</protein>
<dbReference type="EMBL" id="GBRH01254169">
    <property type="protein sequence ID" value="JAD43726.1"/>
    <property type="molecule type" value="Transcribed_RNA"/>
</dbReference>
<name>A0A0A8ZY05_ARUDO</name>
<evidence type="ECO:0000313" key="1">
    <source>
        <dbReference type="EMBL" id="JAD43726.1"/>
    </source>
</evidence>
<dbReference type="AlphaFoldDB" id="A0A0A8ZY05"/>
<reference evidence="1" key="2">
    <citation type="journal article" date="2015" name="Data Brief">
        <title>Shoot transcriptome of the giant reed, Arundo donax.</title>
        <authorList>
            <person name="Barrero R.A."/>
            <person name="Guerrero F.D."/>
            <person name="Moolhuijzen P."/>
            <person name="Goolsby J.A."/>
            <person name="Tidwell J."/>
            <person name="Bellgard S.E."/>
            <person name="Bellgard M.I."/>
        </authorList>
    </citation>
    <scope>NUCLEOTIDE SEQUENCE</scope>
    <source>
        <tissue evidence="1">Shoot tissue taken approximately 20 cm above the soil surface</tissue>
    </source>
</reference>
<accession>A0A0A8ZY05</accession>
<organism evidence="1">
    <name type="scientific">Arundo donax</name>
    <name type="common">Giant reed</name>
    <name type="synonym">Donax arundinaceus</name>
    <dbReference type="NCBI Taxonomy" id="35708"/>
    <lineage>
        <taxon>Eukaryota</taxon>
        <taxon>Viridiplantae</taxon>
        <taxon>Streptophyta</taxon>
        <taxon>Embryophyta</taxon>
        <taxon>Tracheophyta</taxon>
        <taxon>Spermatophyta</taxon>
        <taxon>Magnoliopsida</taxon>
        <taxon>Liliopsida</taxon>
        <taxon>Poales</taxon>
        <taxon>Poaceae</taxon>
        <taxon>PACMAD clade</taxon>
        <taxon>Arundinoideae</taxon>
        <taxon>Arundineae</taxon>
        <taxon>Arundo</taxon>
    </lineage>
</organism>